<reference evidence="2 3" key="1">
    <citation type="submission" date="2015-03" db="EMBL/GenBank/DDBJ databases">
        <authorList>
            <consortium name="Pathogen Informatics"/>
        </authorList>
    </citation>
    <scope>NUCLEOTIDE SEQUENCE [LARGE SCALE GENOMIC DNA]</scope>
    <source>
        <strain evidence="2 3">SMRU737</strain>
    </source>
</reference>
<gene>
    <name evidence="2" type="ORF">ERS020247_00670</name>
</gene>
<feature type="transmembrane region" description="Helical" evidence="1">
    <location>
        <begin position="15"/>
        <end position="36"/>
    </location>
</feature>
<keyword evidence="1" id="KW-0472">Membrane</keyword>
<evidence type="ECO:0000313" key="3">
    <source>
        <dbReference type="Proteomes" id="UP000048179"/>
    </source>
</evidence>
<keyword evidence="1" id="KW-1133">Transmembrane helix</keyword>
<keyword evidence="1" id="KW-0812">Transmembrane</keyword>
<dbReference type="Proteomes" id="UP000048179">
    <property type="component" value="Unassembled WGS sequence"/>
</dbReference>
<name>A0A2N9ZYT4_9STRE</name>
<dbReference type="RefSeq" id="WP_001021165.1">
    <property type="nucleotide sequence ID" value="NZ_CFGT01000004.1"/>
</dbReference>
<protein>
    <submittedName>
        <fullName evidence="2">Uncharacterized protein</fullName>
    </submittedName>
</protein>
<evidence type="ECO:0000313" key="2">
    <source>
        <dbReference type="EMBL" id="CEY58351.1"/>
    </source>
</evidence>
<organism evidence="2 3">
    <name type="scientific">Streptococcus pseudopneumoniae</name>
    <dbReference type="NCBI Taxonomy" id="257758"/>
    <lineage>
        <taxon>Bacteria</taxon>
        <taxon>Bacillati</taxon>
        <taxon>Bacillota</taxon>
        <taxon>Bacilli</taxon>
        <taxon>Lactobacillales</taxon>
        <taxon>Streptococcaceae</taxon>
        <taxon>Streptococcus</taxon>
    </lineage>
</organism>
<sequence length="259" mass="30596">MNIIEFILDLDWKKIVESILSALLASGIIGGFGYLVTKKITRDFRIAEEMKSYGFKGVVAKKKHSTREIKKLCKNTKRLDLLFISGIDFFSENRTVLENAMNNGMKIRFLCSQIYTNFLSDLEKLEDKEGLRKSDTNISIEIEDVTKKYSKYVESGQMEIRYYSTQYRLPFMLVYKKKKNMKMTKAFLRVTLPPYNWETNFVLIGERKTTKKDDFFKTNNDEIDFISMMEKHFDCVWEVADREIDRKQEIKNTNFEVKS</sequence>
<dbReference type="AlphaFoldDB" id="A0A2N9ZYT4"/>
<proteinExistence type="predicted"/>
<accession>A0A2N9ZYT4</accession>
<dbReference type="EMBL" id="CFGT01000004">
    <property type="protein sequence ID" value="CEY58351.1"/>
    <property type="molecule type" value="Genomic_DNA"/>
</dbReference>
<evidence type="ECO:0000256" key="1">
    <source>
        <dbReference type="SAM" id="Phobius"/>
    </source>
</evidence>